<proteinExistence type="predicted"/>
<dbReference type="STRING" id="5627.A0A1C7MBU0"/>
<gene>
    <name evidence="2" type="ORF">A0H81_05452</name>
</gene>
<evidence type="ECO:0000313" key="2">
    <source>
        <dbReference type="EMBL" id="OBZ74375.1"/>
    </source>
</evidence>
<feature type="non-terminal residue" evidence="2">
    <location>
        <position position="1"/>
    </location>
</feature>
<feature type="region of interest" description="Disordered" evidence="1">
    <location>
        <begin position="38"/>
        <end position="57"/>
    </location>
</feature>
<evidence type="ECO:0000313" key="3">
    <source>
        <dbReference type="Proteomes" id="UP000092993"/>
    </source>
</evidence>
<sequence length="347" mass="39674">APPHVWEDHIPDDAIPEGLSRQYHEHIDGANTLRRGWTLPTSRHSSHSPPTQSSDDWSPYCSRIEFEVASLLYARQQASGGHVDELMDLWLATLLKHNDHAPFTNHKDLHDTIDSTHLGDVKWESFEMKYSGEMPEHNIPQWMTAGYDVWFRDPRTVIRNMLANPDFDGHIDYGPFREFMDGERRLKDFMSGDWAWKQADIIAQDPNNAGAAFVPIILGSDKTTVSVTTGQNEYYPLYASIGNVHNSVRRAHRNAVALIGFLAIPKSTFISTREYKDDPKFRKFRRQLFHTSLSRILQSLKPGMTTPEVVRCADGHFRRVIYGLGPYIADYPEQALLACIVQGWCPR</sequence>
<dbReference type="AlphaFoldDB" id="A0A1C7MBU0"/>
<dbReference type="InterPro" id="IPR041078">
    <property type="entry name" value="Plavaka"/>
</dbReference>
<dbReference type="OMA" id="AEDPRTH"/>
<organism evidence="2 3">
    <name type="scientific">Grifola frondosa</name>
    <name type="common">Maitake</name>
    <name type="synonym">Polyporus frondosus</name>
    <dbReference type="NCBI Taxonomy" id="5627"/>
    <lineage>
        <taxon>Eukaryota</taxon>
        <taxon>Fungi</taxon>
        <taxon>Dikarya</taxon>
        <taxon>Basidiomycota</taxon>
        <taxon>Agaricomycotina</taxon>
        <taxon>Agaricomycetes</taxon>
        <taxon>Polyporales</taxon>
        <taxon>Grifolaceae</taxon>
        <taxon>Grifola</taxon>
    </lineage>
</organism>
<dbReference type="Proteomes" id="UP000092993">
    <property type="component" value="Unassembled WGS sequence"/>
</dbReference>
<accession>A0A1C7MBU0</accession>
<reference evidence="2 3" key="1">
    <citation type="submission" date="2016-03" db="EMBL/GenBank/DDBJ databases">
        <title>Whole genome sequencing of Grifola frondosa 9006-11.</title>
        <authorList>
            <person name="Min B."/>
            <person name="Park H."/>
            <person name="Kim J.-G."/>
            <person name="Cho H."/>
            <person name="Oh Y.-L."/>
            <person name="Kong W.-S."/>
            <person name="Choi I.-G."/>
        </authorList>
    </citation>
    <scope>NUCLEOTIDE SEQUENCE [LARGE SCALE GENOMIC DNA]</scope>
    <source>
        <strain evidence="2 3">9006-11</strain>
    </source>
</reference>
<feature type="compositionally biased region" description="Low complexity" evidence="1">
    <location>
        <begin position="40"/>
        <end position="54"/>
    </location>
</feature>
<dbReference type="EMBL" id="LUGG01000005">
    <property type="protein sequence ID" value="OBZ74375.1"/>
    <property type="molecule type" value="Genomic_DNA"/>
</dbReference>
<name>A0A1C7MBU0_GRIFR</name>
<keyword evidence="3" id="KW-1185">Reference proteome</keyword>
<evidence type="ECO:0000256" key="1">
    <source>
        <dbReference type="SAM" id="MobiDB-lite"/>
    </source>
</evidence>
<comment type="caution">
    <text evidence="2">The sequence shown here is derived from an EMBL/GenBank/DDBJ whole genome shotgun (WGS) entry which is preliminary data.</text>
</comment>
<dbReference type="OrthoDB" id="3199698at2759"/>
<dbReference type="Pfam" id="PF18759">
    <property type="entry name" value="Plavaka"/>
    <property type="match status" value="1"/>
</dbReference>
<protein>
    <submittedName>
        <fullName evidence="2">Uncharacterized protein</fullName>
    </submittedName>
</protein>